<evidence type="ECO:0000256" key="3">
    <source>
        <dbReference type="ARBA" id="ARBA00023163"/>
    </source>
</evidence>
<dbReference type="EMBL" id="LT629695">
    <property type="protein sequence ID" value="SDH42061.1"/>
    <property type="molecule type" value="Genomic_DNA"/>
</dbReference>
<dbReference type="InterPro" id="IPR036390">
    <property type="entry name" value="WH_DNA-bd_sf"/>
</dbReference>
<dbReference type="PANTHER" id="PTHR39515:SF2">
    <property type="entry name" value="HTH-TYPE TRANSCRIPTIONAL REGULATOR RV0880"/>
    <property type="match status" value="1"/>
</dbReference>
<dbReference type="STRING" id="399736.SAMN04489720_1209"/>
<dbReference type="GO" id="GO:0003700">
    <property type="term" value="F:DNA-binding transcription factor activity"/>
    <property type="evidence" value="ECO:0007669"/>
    <property type="project" value="InterPro"/>
</dbReference>
<dbReference type="AlphaFoldDB" id="A0A1G8C983"/>
<dbReference type="SMART" id="SM00347">
    <property type="entry name" value="HTH_MARR"/>
    <property type="match status" value="1"/>
</dbReference>
<dbReference type="Proteomes" id="UP000198822">
    <property type="component" value="Chromosome I"/>
</dbReference>
<name>A0A1G8C983_9MICO</name>
<proteinExistence type="predicted"/>
<evidence type="ECO:0000259" key="4">
    <source>
        <dbReference type="PROSITE" id="PS50995"/>
    </source>
</evidence>
<evidence type="ECO:0000313" key="5">
    <source>
        <dbReference type="EMBL" id="SDH42061.1"/>
    </source>
</evidence>
<dbReference type="PROSITE" id="PS50995">
    <property type="entry name" value="HTH_MARR_2"/>
    <property type="match status" value="1"/>
</dbReference>
<keyword evidence="1" id="KW-0805">Transcription regulation</keyword>
<dbReference type="SUPFAM" id="SSF46785">
    <property type="entry name" value="Winged helix' DNA-binding domain"/>
    <property type="match status" value="1"/>
</dbReference>
<accession>A0A1G8C983</accession>
<dbReference type="InterPro" id="IPR023187">
    <property type="entry name" value="Tscrpt_reg_MarR-type_CS"/>
</dbReference>
<dbReference type="Pfam" id="PF01047">
    <property type="entry name" value="MarR"/>
    <property type="match status" value="1"/>
</dbReference>
<dbReference type="GO" id="GO:0003677">
    <property type="term" value="F:DNA binding"/>
    <property type="evidence" value="ECO:0007669"/>
    <property type="project" value="UniProtKB-KW"/>
</dbReference>
<sequence>MPRSLVLSNDLRIAVARLSRRLRRSVADETLGFPHMSALGTMQKCGPITLQELSTKERVTPPSMLRTVQGLVDHGYVDRVPHETDGRKQLLVITDDGQQMIDETRRRRNAWLAARLDALTADERATLQQAAQIMERIAEADA</sequence>
<dbReference type="InterPro" id="IPR000835">
    <property type="entry name" value="HTH_MarR-typ"/>
</dbReference>
<dbReference type="OrthoDB" id="9804055at2"/>
<evidence type="ECO:0000256" key="2">
    <source>
        <dbReference type="ARBA" id="ARBA00023125"/>
    </source>
</evidence>
<dbReference type="PROSITE" id="PS01117">
    <property type="entry name" value="HTH_MARR_1"/>
    <property type="match status" value="1"/>
</dbReference>
<gene>
    <name evidence="5" type="ORF">SAMN04489720_1209</name>
</gene>
<dbReference type="RefSeq" id="WP_092503345.1">
    <property type="nucleotide sequence ID" value="NZ_LT629695.1"/>
</dbReference>
<organism evidence="5 6">
    <name type="scientific">Agrococcus jejuensis</name>
    <dbReference type="NCBI Taxonomy" id="399736"/>
    <lineage>
        <taxon>Bacteria</taxon>
        <taxon>Bacillati</taxon>
        <taxon>Actinomycetota</taxon>
        <taxon>Actinomycetes</taxon>
        <taxon>Micrococcales</taxon>
        <taxon>Microbacteriaceae</taxon>
        <taxon>Agrococcus</taxon>
    </lineage>
</organism>
<reference evidence="6" key="1">
    <citation type="submission" date="2016-10" db="EMBL/GenBank/DDBJ databases">
        <authorList>
            <person name="Varghese N."/>
            <person name="Submissions S."/>
        </authorList>
    </citation>
    <scope>NUCLEOTIDE SEQUENCE [LARGE SCALE GENOMIC DNA]</scope>
    <source>
        <strain evidence="6">DSM 22002</strain>
    </source>
</reference>
<feature type="domain" description="HTH marR-type" evidence="4">
    <location>
        <begin position="4"/>
        <end position="139"/>
    </location>
</feature>
<evidence type="ECO:0000313" key="6">
    <source>
        <dbReference type="Proteomes" id="UP000198822"/>
    </source>
</evidence>
<keyword evidence="3" id="KW-0804">Transcription</keyword>
<dbReference type="InterPro" id="IPR036388">
    <property type="entry name" value="WH-like_DNA-bd_sf"/>
</dbReference>
<evidence type="ECO:0000256" key="1">
    <source>
        <dbReference type="ARBA" id="ARBA00023015"/>
    </source>
</evidence>
<dbReference type="InterPro" id="IPR052526">
    <property type="entry name" value="HTH-type_Bedaq_tolerance"/>
</dbReference>
<keyword evidence="6" id="KW-1185">Reference proteome</keyword>
<dbReference type="PANTHER" id="PTHR39515">
    <property type="entry name" value="CONSERVED PROTEIN"/>
    <property type="match status" value="1"/>
</dbReference>
<protein>
    <submittedName>
        <fullName evidence="5">DNA-binding transcriptional regulator, MarR family</fullName>
    </submittedName>
</protein>
<keyword evidence="2 5" id="KW-0238">DNA-binding</keyword>
<dbReference type="Gene3D" id="1.10.10.10">
    <property type="entry name" value="Winged helix-like DNA-binding domain superfamily/Winged helix DNA-binding domain"/>
    <property type="match status" value="1"/>
</dbReference>